<evidence type="ECO:0000313" key="2">
    <source>
        <dbReference type="Proteomes" id="UP000234331"/>
    </source>
</evidence>
<dbReference type="PANTHER" id="PTHR38436:SF1">
    <property type="entry name" value="ESTER CYCLASE"/>
    <property type="match status" value="1"/>
</dbReference>
<gene>
    <name evidence="1" type="ORF">FRACA_3240006</name>
</gene>
<name>A0A2I2KUP8_9ACTN</name>
<organism evidence="1 2">
    <name type="scientific">Frankia canadensis</name>
    <dbReference type="NCBI Taxonomy" id="1836972"/>
    <lineage>
        <taxon>Bacteria</taxon>
        <taxon>Bacillati</taxon>
        <taxon>Actinomycetota</taxon>
        <taxon>Actinomycetes</taxon>
        <taxon>Frankiales</taxon>
        <taxon>Frankiaceae</taxon>
        <taxon>Frankia</taxon>
    </lineage>
</organism>
<dbReference type="GO" id="GO:0030638">
    <property type="term" value="P:polyketide metabolic process"/>
    <property type="evidence" value="ECO:0007669"/>
    <property type="project" value="InterPro"/>
</dbReference>
<dbReference type="Proteomes" id="UP000234331">
    <property type="component" value="Unassembled WGS sequence"/>
</dbReference>
<reference evidence="1 2" key="1">
    <citation type="submission" date="2017-06" db="EMBL/GenBank/DDBJ databases">
        <authorList>
            <person name="Kim H.J."/>
            <person name="Triplett B.A."/>
        </authorList>
    </citation>
    <scope>NUCLEOTIDE SEQUENCE [LARGE SCALE GENOMIC DNA]</scope>
    <source>
        <strain evidence="1">FRACA_ARgP5</strain>
    </source>
</reference>
<protein>
    <submittedName>
        <fullName evidence="1">Ketosteroid isomerase-like protein</fullName>
    </submittedName>
</protein>
<dbReference type="PANTHER" id="PTHR38436">
    <property type="entry name" value="POLYKETIDE CYCLASE SNOAL-LIKE DOMAIN"/>
    <property type="match status" value="1"/>
</dbReference>
<proteinExistence type="predicted"/>
<dbReference type="EMBL" id="FZMO01000251">
    <property type="protein sequence ID" value="SNQ49381.1"/>
    <property type="molecule type" value="Genomic_DNA"/>
</dbReference>
<dbReference type="Gene3D" id="3.10.450.50">
    <property type="match status" value="1"/>
</dbReference>
<dbReference type="InterPro" id="IPR032710">
    <property type="entry name" value="NTF2-like_dom_sf"/>
</dbReference>
<accession>A0A2I2KUP8</accession>
<dbReference type="GO" id="GO:0016853">
    <property type="term" value="F:isomerase activity"/>
    <property type="evidence" value="ECO:0007669"/>
    <property type="project" value="UniProtKB-KW"/>
</dbReference>
<dbReference type="AlphaFoldDB" id="A0A2I2KUP8"/>
<dbReference type="OrthoDB" id="9182871at2"/>
<evidence type="ECO:0000313" key="1">
    <source>
        <dbReference type="EMBL" id="SNQ49381.1"/>
    </source>
</evidence>
<dbReference type="InterPro" id="IPR009959">
    <property type="entry name" value="Cyclase_SnoaL-like"/>
</dbReference>
<keyword evidence="1" id="KW-0413">Isomerase</keyword>
<dbReference type="Pfam" id="PF07366">
    <property type="entry name" value="SnoaL"/>
    <property type="match status" value="1"/>
</dbReference>
<sequence>MGEALDTVKQALDAFDAGDQDAVLALLDENLVVEAPGGVRVEGRDAGAGYSAAFLAAFGDIDVDTHVLAEQGELVVEEYTLAATHTGPLRDPDGTEHPPTGRRITLRVVEVYRVERGRITENRLYYDQTRLRAQLAG</sequence>
<dbReference type="SUPFAM" id="SSF54427">
    <property type="entry name" value="NTF2-like"/>
    <property type="match status" value="1"/>
</dbReference>
<keyword evidence="2" id="KW-1185">Reference proteome</keyword>